<proteinExistence type="predicted"/>
<accession>A0A6L7A6V9</accession>
<evidence type="ECO:0000313" key="2">
    <source>
        <dbReference type="Proteomes" id="UP000478636"/>
    </source>
</evidence>
<dbReference type="RefSeq" id="WP_252968286.1">
    <property type="nucleotide sequence ID" value="NZ_JBKWFG010000001.1"/>
</dbReference>
<dbReference type="AlphaFoldDB" id="A0A6L7A6V9"/>
<dbReference type="Proteomes" id="UP000478636">
    <property type="component" value="Unassembled WGS sequence"/>
</dbReference>
<protein>
    <recommendedName>
        <fullName evidence="3">Bacteriocin immunity protein</fullName>
    </recommendedName>
</protein>
<dbReference type="EMBL" id="WSZI01000013">
    <property type="protein sequence ID" value="MWN21347.1"/>
    <property type="molecule type" value="Genomic_DNA"/>
</dbReference>
<gene>
    <name evidence="1" type="ORF">GQS40_06630</name>
</gene>
<reference evidence="1 2" key="1">
    <citation type="submission" date="2019-12" db="EMBL/GenBank/DDBJ databases">
        <title>Complete genome sequence of Leuconostoc lactis strain AVN1 provides insights into metabolic potential.</title>
        <authorList>
            <person name="Besrour N."/>
            <person name="Najjari A."/>
            <person name="Fhoula I."/>
            <person name="Jaballah S."/>
            <person name="Klibi N."/>
            <person name="Ouzari H.I."/>
        </authorList>
    </citation>
    <scope>NUCLEOTIDE SEQUENCE [LARGE SCALE GENOMIC DNA]</scope>
    <source>
        <strain evidence="1 2">AVN1</strain>
    </source>
</reference>
<sequence>MAKNKKDLLTVLAQLSLNPAEQVVVDRAIERLKTTHDNVAIVLGSLESGFRRLALEQKLSEQGLAFFTELQKPDFARDNGIMWSMWLSNIH</sequence>
<comment type="caution">
    <text evidence="1">The sequence shown here is derived from an EMBL/GenBank/DDBJ whole genome shotgun (WGS) entry which is preliminary data.</text>
</comment>
<evidence type="ECO:0008006" key="3">
    <source>
        <dbReference type="Google" id="ProtNLM"/>
    </source>
</evidence>
<organism evidence="1 2">
    <name type="scientific">Leuconostoc lactis</name>
    <dbReference type="NCBI Taxonomy" id="1246"/>
    <lineage>
        <taxon>Bacteria</taxon>
        <taxon>Bacillati</taxon>
        <taxon>Bacillota</taxon>
        <taxon>Bacilli</taxon>
        <taxon>Lactobacillales</taxon>
        <taxon>Lactobacillaceae</taxon>
        <taxon>Leuconostoc</taxon>
    </lineage>
</organism>
<name>A0A6L7A6V9_LEULA</name>
<evidence type="ECO:0000313" key="1">
    <source>
        <dbReference type="EMBL" id="MWN21347.1"/>
    </source>
</evidence>